<dbReference type="RefSeq" id="WP_154738074.1">
    <property type="nucleotide sequence ID" value="NZ_WMBQ01000001.1"/>
</dbReference>
<comment type="caution">
    <text evidence="9">The sequence shown here is derived from an EMBL/GenBank/DDBJ whole genome shotgun (WGS) entry which is preliminary data.</text>
</comment>
<keyword evidence="3 7" id="KW-0479">Metal-binding</keyword>
<evidence type="ECO:0000256" key="3">
    <source>
        <dbReference type="ARBA" id="ARBA00022723"/>
    </source>
</evidence>
<name>A0A6I3KIJ0_9HYPH</name>
<dbReference type="PRINTS" id="PR00463">
    <property type="entry name" value="EP450I"/>
</dbReference>
<dbReference type="PRINTS" id="PR00385">
    <property type="entry name" value="P450"/>
</dbReference>
<dbReference type="GO" id="GO:0005506">
    <property type="term" value="F:iron ion binding"/>
    <property type="evidence" value="ECO:0007669"/>
    <property type="project" value="InterPro"/>
</dbReference>
<evidence type="ECO:0000256" key="5">
    <source>
        <dbReference type="ARBA" id="ARBA00023004"/>
    </source>
</evidence>
<dbReference type="GO" id="GO:0016705">
    <property type="term" value="F:oxidoreductase activity, acting on paired donors, with incorporation or reduction of molecular oxygen"/>
    <property type="evidence" value="ECO:0007669"/>
    <property type="project" value="InterPro"/>
</dbReference>
<keyword evidence="2 7" id="KW-0349">Heme</keyword>
<proteinExistence type="inferred from homology"/>
<dbReference type="PANTHER" id="PTHR24291:SF50">
    <property type="entry name" value="BIFUNCTIONAL ALBAFLAVENONE MONOOXYGENASE_TERPENE SYNTHASE"/>
    <property type="match status" value="1"/>
</dbReference>
<evidence type="ECO:0000256" key="6">
    <source>
        <dbReference type="ARBA" id="ARBA00023033"/>
    </source>
</evidence>
<keyword evidence="4 8" id="KW-0560">Oxidoreductase</keyword>
<dbReference type="PROSITE" id="PS00086">
    <property type="entry name" value="CYTOCHROME_P450"/>
    <property type="match status" value="1"/>
</dbReference>
<gene>
    <name evidence="9" type="ORF">GIW81_04240</name>
</gene>
<dbReference type="PANTHER" id="PTHR24291">
    <property type="entry name" value="CYTOCHROME P450 FAMILY 4"/>
    <property type="match status" value="1"/>
</dbReference>
<dbReference type="InterPro" id="IPR017972">
    <property type="entry name" value="Cyt_P450_CS"/>
</dbReference>
<dbReference type="SUPFAM" id="SSF48264">
    <property type="entry name" value="Cytochrome P450"/>
    <property type="match status" value="1"/>
</dbReference>
<evidence type="ECO:0000256" key="2">
    <source>
        <dbReference type="ARBA" id="ARBA00022617"/>
    </source>
</evidence>
<sequence length="460" mass="51831">MPQAEESARAGERIYPPFLTPPAEPLSLPGYFLAFVRNPLGATPAIIYREWTYTYRDRITYVADPARIKRILLDDFTEFPKTIIERYVFSKLLGRGILTAHGPEWRWQRQAAAPLFRPAEIQRYAPVMTAAAEAAIEDWRQLAPGAVRYVDRDTTRATFGVIADTMLHSRDPAVTEALERAHRDYLLPLSWPGVYGALGLPGWLPFPRKAARRRAEIDMRQSVGNLVRRRRAGADDRDDLMSRLLNAKDPESGQSMGDEQMVDNLLTFLLAGHETSAKSLAWMLYLVALSPEWEERLLAEVRRVAGDEPIGAEHAGRLTDVAMFIKEGMRLYPPISSLARVATRDVDLDGTPVKKDGIIVMPIFAIHRHRKLWEDPARFDPERFSPEREAQQVRYQYLPFGAGPRVCIGASFAMLEATILLASFVRAARFKVPDGHVPVPLSRIALQPKGGMPLEVTLRT</sequence>
<dbReference type="EMBL" id="WMBQ01000001">
    <property type="protein sequence ID" value="MTD93542.1"/>
    <property type="molecule type" value="Genomic_DNA"/>
</dbReference>
<protein>
    <submittedName>
        <fullName evidence="9">Cytochrome P450</fullName>
    </submittedName>
</protein>
<dbReference type="GO" id="GO:0004497">
    <property type="term" value="F:monooxygenase activity"/>
    <property type="evidence" value="ECO:0007669"/>
    <property type="project" value="UniProtKB-KW"/>
</dbReference>
<dbReference type="Gene3D" id="1.10.630.10">
    <property type="entry name" value="Cytochrome P450"/>
    <property type="match status" value="1"/>
</dbReference>
<evidence type="ECO:0000313" key="10">
    <source>
        <dbReference type="Proteomes" id="UP000440694"/>
    </source>
</evidence>
<dbReference type="AlphaFoldDB" id="A0A6I3KIJ0"/>
<keyword evidence="10" id="KW-1185">Reference proteome</keyword>
<dbReference type="InterPro" id="IPR001128">
    <property type="entry name" value="Cyt_P450"/>
</dbReference>
<evidence type="ECO:0000256" key="8">
    <source>
        <dbReference type="RuleBase" id="RU000461"/>
    </source>
</evidence>
<keyword evidence="6 8" id="KW-0503">Monooxygenase</keyword>
<keyword evidence="5 7" id="KW-0408">Iron</keyword>
<organism evidence="9 10">
    <name type="scientific">Hyphomicrobium album</name>
    <dbReference type="NCBI Taxonomy" id="2665159"/>
    <lineage>
        <taxon>Bacteria</taxon>
        <taxon>Pseudomonadati</taxon>
        <taxon>Pseudomonadota</taxon>
        <taxon>Alphaproteobacteria</taxon>
        <taxon>Hyphomicrobiales</taxon>
        <taxon>Hyphomicrobiaceae</taxon>
        <taxon>Hyphomicrobium</taxon>
    </lineage>
</organism>
<dbReference type="InterPro" id="IPR036396">
    <property type="entry name" value="Cyt_P450_sf"/>
</dbReference>
<evidence type="ECO:0000256" key="1">
    <source>
        <dbReference type="ARBA" id="ARBA00010617"/>
    </source>
</evidence>
<evidence type="ECO:0000313" key="9">
    <source>
        <dbReference type="EMBL" id="MTD93542.1"/>
    </source>
</evidence>
<evidence type="ECO:0000256" key="7">
    <source>
        <dbReference type="PIRSR" id="PIRSR602401-1"/>
    </source>
</evidence>
<dbReference type="InterPro" id="IPR050196">
    <property type="entry name" value="Cytochrome_P450_Monoox"/>
</dbReference>
<dbReference type="Proteomes" id="UP000440694">
    <property type="component" value="Unassembled WGS sequence"/>
</dbReference>
<comment type="similarity">
    <text evidence="1 8">Belongs to the cytochrome P450 family.</text>
</comment>
<evidence type="ECO:0000256" key="4">
    <source>
        <dbReference type="ARBA" id="ARBA00023002"/>
    </source>
</evidence>
<accession>A0A6I3KIJ0</accession>
<reference evidence="9 10" key="1">
    <citation type="submission" date="2019-11" db="EMBL/GenBank/DDBJ databases">
        <title>Identification of a novel strain.</title>
        <authorList>
            <person name="Xu Q."/>
            <person name="Wang G."/>
        </authorList>
    </citation>
    <scope>NUCLEOTIDE SEQUENCE [LARGE SCALE GENOMIC DNA]</scope>
    <source>
        <strain evidence="10">xq</strain>
    </source>
</reference>
<dbReference type="InterPro" id="IPR002401">
    <property type="entry name" value="Cyt_P450_E_grp-I"/>
</dbReference>
<dbReference type="Pfam" id="PF00067">
    <property type="entry name" value="p450"/>
    <property type="match status" value="1"/>
</dbReference>
<feature type="binding site" description="axial binding residue" evidence="7">
    <location>
        <position position="407"/>
    </location>
    <ligand>
        <name>heme</name>
        <dbReference type="ChEBI" id="CHEBI:30413"/>
    </ligand>
    <ligandPart>
        <name>Fe</name>
        <dbReference type="ChEBI" id="CHEBI:18248"/>
    </ligandPart>
</feature>
<dbReference type="GO" id="GO:0020037">
    <property type="term" value="F:heme binding"/>
    <property type="evidence" value="ECO:0007669"/>
    <property type="project" value="InterPro"/>
</dbReference>
<comment type="cofactor">
    <cofactor evidence="7">
        <name>heme</name>
        <dbReference type="ChEBI" id="CHEBI:30413"/>
    </cofactor>
</comment>